<name>A0A5S4F1K7_9ACTN</name>
<organism evidence="3 4">
    <name type="scientific">Nonomuraea zeae</name>
    <dbReference type="NCBI Taxonomy" id="1642303"/>
    <lineage>
        <taxon>Bacteria</taxon>
        <taxon>Bacillati</taxon>
        <taxon>Actinomycetota</taxon>
        <taxon>Actinomycetes</taxon>
        <taxon>Streptosporangiales</taxon>
        <taxon>Streptosporangiaceae</taxon>
        <taxon>Nonomuraea</taxon>
    </lineage>
</organism>
<dbReference type="EMBL" id="VCKX01000550">
    <property type="protein sequence ID" value="TMR09964.1"/>
    <property type="molecule type" value="Genomic_DNA"/>
</dbReference>
<dbReference type="AlphaFoldDB" id="A0A5S4F1K7"/>
<evidence type="ECO:0000256" key="2">
    <source>
        <dbReference type="SAM" id="MobiDB-lite"/>
    </source>
</evidence>
<dbReference type="PANTHER" id="PTHR11786">
    <property type="entry name" value="N-HYDROXYARYLAMINE O-ACETYLTRANSFERASE"/>
    <property type="match status" value="1"/>
</dbReference>
<sequence length="359" mass="39187">MPAGRGGERAGAARARHDAAGGARLPRHRPPAARGAAGPAHARATRARAGTPRLHRPSRQPRAGVPTVARVSAIDTSAYLDRLGVSAAQPSAAELARLHAAHVERVPFETLDRPRGITPDESLTRIVTQGRGGICFHLNGAFMLLLQELGYQVSMHAAGVQSGYNPNPVGANGTHNVLTVSGLHHALNPGGRWILDVGSGEGFHRPLPLLPGTYQQGPFTYRVRPSDARAGDWRIDYDARESCSGVDFSPEPVDPAQFGTVFDRLADHEMSIFFIYGWVKRHHATGFDELIGCQLSRVGLDGRTTRALTTAEEYLGALSEIFGLRLAHLPADARHDVWRRFHHNWTTRDFRKDMFPSRT</sequence>
<protein>
    <submittedName>
        <fullName evidence="3">Arylamine N-acetyltransferase</fullName>
    </submittedName>
</protein>
<dbReference type="OrthoDB" id="7181050at2"/>
<evidence type="ECO:0000313" key="3">
    <source>
        <dbReference type="EMBL" id="TMR09964.1"/>
    </source>
</evidence>
<comment type="similarity">
    <text evidence="1">Belongs to the arylamine N-acetyltransferase family.</text>
</comment>
<dbReference type="GO" id="GO:0016407">
    <property type="term" value="F:acetyltransferase activity"/>
    <property type="evidence" value="ECO:0007669"/>
    <property type="project" value="InterPro"/>
</dbReference>
<accession>A0A5S4F1K7</accession>
<comment type="caution">
    <text evidence="3">The sequence shown here is derived from an EMBL/GenBank/DDBJ whole genome shotgun (WGS) entry which is preliminary data.</text>
</comment>
<keyword evidence="3" id="KW-0808">Transferase</keyword>
<feature type="compositionally biased region" description="Low complexity" evidence="2">
    <location>
        <begin position="32"/>
        <end position="52"/>
    </location>
</feature>
<dbReference type="SUPFAM" id="SSF54001">
    <property type="entry name" value="Cysteine proteinases"/>
    <property type="match status" value="1"/>
</dbReference>
<dbReference type="Proteomes" id="UP000306628">
    <property type="component" value="Unassembled WGS sequence"/>
</dbReference>
<keyword evidence="4" id="KW-1185">Reference proteome</keyword>
<proteinExistence type="inferred from homology"/>
<gene>
    <name evidence="3" type="ORF">ETD85_60945</name>
</gene>
<reference evidence="3 4" key="1">
    <citation type="submission" date="2019-05" db="EMBL/GenBank/DDBJ databases">
        <title>Draft genome sequence of Nonomuraea zeae DSM 100528.</title>
        <authorList>
            <person name="Saricaoglu S."/>
            <person name="Isik K."/>
        </authorList>
    </citation>
    <scope>NUCLEOTIDE SEQUENCE [LARGE SCALE GENOMIC DNA]</scope>
    <source>
        <strain evidence="3 4">DSM 100528</strain>
    </source>
</reference>
<evidence type="ECO:0000256" key="1">
    <source>
        <dbReference type="ARBA" id="ARBA00006547"/>
    </source>
</evidence>
<dbReference type="InterPro" id="IPR001447">
    <property type="entry name" value="Arylamine_N-AcTrfase"/>
</dbReference>
<dbReference type="InterPro" id="IPR038765">
    <property type="entry name" value="Papain-like_cys_pep_sf"/>
</dbReference>
<dbReference type="Gene3D" id="2.40.128.150">
    <property type="entry name" value="Cysteine proteinases"/>
    <property type="match status" value="1"/>
</dbReference>
<dbReference type="PANTHER" id="PTHR11786:SF0">
    <property type="entry name" value="ARYLAMINE N-ACETYLTRANSFERASE 4-RELATED"/>
    <property type="match status" value="1"/>
</dbReference>
<feature type="region of interest" description="Disordered" evidence="2">
    <location>
        <begin position="1"/>
        <end position="66"/>
    </location>
</feature>
<evidence type="ECO:0000313" key="4">
    <source>
        <dbReference type="Proteomes" id="UP000306628"/>
    </source>
</evidence>
<dbReference type="Gene3D" id="3.30.2140.10">
    <property type="entry name" value="Arylamine N-acetyltransferase"/>
    <property type="match status" value="1"/>
</dbReference>
<dbReference type="Pfam" id="PF00797">
    <property type="entry name" value="Acetyltransf_2"/>
    <property type="match status" value="1"/>
</dbReference>